<dbReference type="InterPro" id="IPR050490">
    <property type="entry name" value="Bact_solute-bd_prot1"/>
</dbReference>
<comment type="caution">
    <text evidence="7">The sequence shown here is derived from an EMBL/GenBank/DDBJ whole genome shotgun (WGS) entry which is preliminary data.</text>
</comment>
<evidence type="ECO:0000313" key="7">
    <source>
        <dbReference type="EMBL" id="KRL05706.1"/>
    </source>
</evidence>
<comment type="subcellular location">
    <subcellularLocation>
        <location evidence="1">Cell envelope</location>
    </subcellularLocation>
</comment>
<evidence type="ECO:0000256" key="3">
    <source>
        <dbReference type="ARBA" id="ARBA00022448"/>
    </source>
</evidence>
<evidence type="ECO:0000256" key="4">
    <source>
        <dbReference type="ARBA" id="ARBA00022729"/>
    </source>
</evidence>
<accession>A0A0R1MKG2</accession>
<evidence type="ECO:0000256" key="2">
    <source>
        <dbReference type="ARBA" id="ARBA00008520"/>
    </source>
</evidence>
<dbReference type="InterPro" id="IPR006059">
    <property type="entry name" value="SBP"/>
</dbReference>
<dbReference type="PATRIC" id="fig|1423777.3.peg.476"/>
<evidence type="ECO:0000313" key="8">
    <source>
        <dbReference type="Proteomes" id="UP000051686"/>
    </source>
</evidence>
<feature type="chain" id="PRO_5006407912" evidence="6">
    <location>
        <begin position="35"/>
        <end position="448"/>
    </location>
</feature>
<keyword evidence="8" id="KW-1185">Reference proteome</keyword>
<gene>
    <name evidence="7" type="ORF">FD46_GL000455</name>
</gene>
<dbReference type="GO" id="GO:0030313">
    <property type="term" value="C:cell envelope"/>
    <property type="evidence" value="ECO:0007669"/>
    <property type="project" value="UniProtKB-SubCell"/>
</dbReference>
<evidence type="ECO:0000256" key="6">
    <source>
        <dbReference type="SAM" id="SignalP"/>
    </source>
</evidence>
<name>A0A0R1MKG2_9LACO</name>
<keyword evidence="4 6" id="KW-0732">Signal</keyword>
<comment type="similarity">
    <text evidence="2">Belongs to the bacterial solute-binding protein 1 family.</text>
</comment>
<dbReference type="SUPFAM" id="SSF53850">
    <property type="entry name" value="Periplasmic binding protein-like II"/>
    <property type="match status" value="1"/>
</dbReference>
<dbReference type="PANTHER" id="PTHR43649:SF31">
    <property type="entry name" value="SN-GLYCEROL-3-PHOSPHATE-BINDING PERIPLASMIC PROTEIN UGPB"/>
    <property type="match status" value="1"/>
</dbReference>
<dbReference type="PROSITE" id="PS51257">
    <property type="entry name" value="PROKAR_LIPOPROTEIN"/>
    <property type="match status" value="1"/>
</dbReference>
<dbReference type="STRING" id="1423777.FD46_GL000455"/>
<protein>
    <submittedName>
        <fullName evidence="7">Glycerol-3-phosphate binding protein</fullName>
    </submittedName>
</protein>
<dbReference type="PANTHER" id="PTHR43649">
    <property type="entry name" value="ARABINOSE-BINDING PROTEIN-RELATED"/>
    <property type="match status" value="1"/>
</dbReference>
<dbReference type="EMBL" id="AZEH01000020">
    <property type="protein sequence ID" value="KRL05706.1"/>
    <property type="molecule type" value="Genomic_DNA"/>
</dbReference>
<dbReference type="AlphaFoldDB" id="A0A0R1MKG2"/>
<dbReference type="Proteomes" id="UP000051686">
    <property type="component" value="Unassembled WGS sequence"/>
</dbReference>
<dbReference type="OrthoDB" id="9795467at2"/>
<dbReference type="RefSeq" id="WP_057895448.1">
    <property type="nucleotide sequence ID" value="NZ_AZEH01000020.1"/>
</dbReference>
<reference evidence="7 8" key="1">
    <citation type="journal article" date="2015" name="Genome Announc.">
        <title>Expanding the biotechnology potential of lactobacilli through comparative genomics of 213 strains and associated genera.</title>
        <authorList>
            <person name="Sun Z."/>
            <person name="Harris H.M."/>
            <person name="McCann A."/>
            <person name="Guo C."/>
            <person name="Argimon S."/>
            <person name="Zhang W."/>
            <person name="Yang X."/>
            <person name="Jeffery I.B."/>
            <person name="Cooney J.C."/>
            <person name="Kagawa T.F."/>
            <person name="Liu W."/>
            <person name="Song Y."/>
            <person name="Salvetti E."/>
            <person name="Wrobel A."/>
            <person name="Rasinkangas P."/>
            <person name="Parkhill J."/>
            <person name="Rea M.C."/>
            <person name="O'Sullivan O."/>
            <person name="Ritari J."/>
            <person name="Douillard F.P."/>
            <person name="Paul Ross R."/>
            <person name="Yang R."/>
            <person name="Briner A.E."/>
            <person name="Felis G.E."/>
            <person name="de Vos W.M."/>
            <person name="Barrangou R."/>
            <person name="Klaenhammer T.R."/>
            <person name="Caufield P.W."/>
            <person name="Cui Y."/>
            <person name="Zhang H."/>
            <person name="O'Toole P.W."/>
        </authorList>
    </citation>
    <scope>NUCLEOTIDE SEQUENCE [LARGE SCALE GENOMIC DNA]</scope>
    <source>
        <strain evidence="7 8">DSM 19972</strain>
    </source>
</reference>
<organism evidence="7 8">
    <name type="scientific">Liquorilactobacillus oeni DSM 19972</name>
    <dbReference type="NCBI Taxonomy" id="1423777"/>
    <lineage>
        <taxon>Bacteria</taxon>
        <taxon>Bacillati</taxon>
        <taxon>Bacillota</taxon>
        <taxon>Bacilli</taxon>
        <taxon>Lactobacillales</taxon>
        <taxon>Lactobacillaceae</taxon>
        <taxon>Liquorilactobacillus</taxon>
    </lineage>
</organism>
<keyword evidence="3" id="KW-0813">Transport</keyword>
<proteinExistence type="inferred from homology"/>
<dbReference type="PROSITE" id="PS01037">
    <property type="entry name" value="SBP_BACTERIAL_1"/>
    <property type="match status" value="1"/>
</dbReference>
<dbReference type="CDD" id="cd14748">
    <property type="entry name" value="PBP2_UgpB"/>
    <property type="match status" value="1"/>
</dbReference>
<dbReference type="InterPro" id="IPR006061">
    <property type="entry name" value="SBP_1_CS"/>
</dbReference>
<keyword evidence="5" id="KW-0574">Periplasm</keyword>
<dbReference type="GO" id="GO:0055085">
    <property type="term" value="P:transmembrane transport"/>
    <property type="evidence" value="ECO:0007669"/>
    <property type="project" value="InterPro"/>
</dbReference>
<dbReference type="Pfam" id="PF13416">
    <property type="entry name" value="SBP_bac_8"/>
    <property type="match status" value="1"/>
</dbReference>
<evidence type="ECO:0000256" key="1">
    <source>
        <dbReference type="ARBA" id="ARBA00004196"/>
    </source>
</evidence>
<feature type="signal peptide" evidence="6">
    <location>
        <begin position="1"/>
        <end position="34"/>
    </location>
</feature>
<dbReference type="Gene3D" id="3.40.190.10">
    <property type="entry name" value="Periplasmic binding protein-like II"/>
    <property type="match status" value="2"/>
</dbReference>
<sequence length="448" mass="49636">MKKINSYNSRPLLFLFLICIVLLTTLTGCSSAKADSKIQITFWHEMTGPAQVQLEKFVNEFNKSQNKYTVVPQFEGNYNEAVQKILNTHGTSASPAVFQSMDISTSQIYNSGYTTPVQKFINADNYNVNKISAVARAFYSKNGQQLSMPFNTSQPVLYYNASLLKKYDITPPPVDPSYSDISRVAQQLYARSDKKVKGLSVEIYGWLFEQFLANSGESLANNDDGHSGTPTAVNFSGTTAMTTMKWIQENIKSGAFMNYGSGSNAPTNEMAGFLSGKLGMFLQSSADISQLTAGTEDKLGITYYPHPDGQKSNGVSIGGASLWISNDKSRKVQRGSWEFIKYLMRSQNQAAWQAATGYLALNKDSQKEAVLQKLYQKNPAARIPSQQLARTVPNNTNSGIFMQGLIQERTLTQTAMEQIYDGKNIKSSLQDAEKQMNSYVKSLNQANK</sequence>
<evidence type="ECO:0000256" key="5">
    <source>
        <dbReference type="ARBA" id="ARBA00022764"/>
    </source>
</evidence>